<evidence type="ECO:0000256" key="2">
    <source>
        <dbReference type="ARBA" id="ARBA00023054"/>
    </source>
</evidence>
<gene>
    <name evidence="5" type="ORF">M569_14141</name>
</gene>
<evidence type="ECO:0000256" key="3">
    <source>
        <dbReference type="SAM" id="Coils"/>
    </source>
</evidence>
<name>S8C1L9_9LAMI</name>
<evidence type="ECO:0008006" key="7">
    <source>
        <dbReference type="Google" id="ProtNLM"/>
    </source>
</evidence>
<feature type="coiled-coil region" evidence="3">
    <location>
        <begin position="254"/>
        <end position="407"/>
    </location>
</feature>
<feature type="non-terminal residue" evidence="5">
    <location>
        <position position="1"/>
    </location>
</feature>
<organism evidence="5 6">
    <name type="scientific">Genlisea aurea</name>
    <dbReference type="NCBI Taxonomy" id="192259"/>
    <lineage>
        <taxon>Eukaryota</taxon>
        <taxon>Viridiplantae</taxon>
        <taxon>Streptophyta</taxon>
        <taxon>Embryophyta</taxon>
        <taxon>Tracheophyta</taxon>
        <taxon>Spermatophyta</taxon>
        <taxon>Magnoliopsida</taxon>
        <taxon>eudicotyledons</taxon>
        <taxon>Gunneridae</taxon>
        <taxon>Pentapetalae</taxon>
        <taxon>asterids</taxon>
        <taxon>lamiids</taxon>
        <taxon>Lamiales</taxon>
        <taxon>Lentibulariaceae</taxon>
        <taxon>Genlisea</taxon>
    </lineage>
</organism>
<keyword evidence="6" id="KW-1185">Reference proteome</keyword>
<feature type="non-terminal residue" evidence="5">
    <location>
        <position position="455"/>
    </location>
</feature>
<evidence type="ECO:0000256" key="4">
    <source>
        <dbReference type="SAM" id="MobiDB-lite"/>
    </source>
</evidence>
<comment type="caution">
    <text evidence="5">The sequence shown here is derived from an EMBL/GenBank/DDBJ whole genome shotgun (WGS) entry which is preliminary data.</text>
</comment>
<proteinExistence type="inferred from homology"/>
<dbReference type="PANTHER" id="PTHR31580">
    <property type="entry name" value="FILAMENT-LIKE PLANT PROTEIN 4"/>
    <property type="match status" value="1"/>
</dbReference>
<comment type="similarity">
    <text evidence="1">Belongs to the FPP family.</text>
</comment>
<keyword evidence="2 3" id="KW-0175">Coiled coil</keyword>
<protein>
    <recommendedName>
        <fullName evidence="7">Filament-like plant protein</fullName>
    </recommendedName>
</protein>
<feature type="region of interest" description="Disordered" evidence="4">
    <location>
        <begin position="195"/>
        <end position="220"/>
    </location>
</feature>
<dbReference type="InterPro" id="IPR008587">
    <property type="entry name" value="FPP_plant"/>
</dbReference>
<evidence type="ECO:0000313" key="5">
    <source>
        <dbReference type="EMBL" id="EPS60660.1"/>
    </source>
</evidence>
<reference evidence="5 6" key="1">
    <citation type="journal article" date="2013" name="BMC Genomics">
        <title>The miniature genome of a carnivorous plant Genlisea aurea contains a low number of genes and short non-coding sequences.</title>
        <authorList>
            <person name="Leushkin E.V."/>
            <person name="Sutormin R.A."/>
            <person name="Nabieva E.R."/>
            <person name="Penin A.A."/>
            <person name="Kondrashov A.S."/>
            <person name="Logacheva M.D."/>
        </authorList>
    </citation>
    <scope>NUCLEOTIDE SEQUENCE [LARGE SCALE GENOMIC DNA]</scope>
</reference>
<dbReference type="Gene3D" id="1.20.5.1160">
    <property type="entry name" value="Vasodilator-stimulated phosphoprotein"/>
    <property type="match status" value="1"/>
</dbReference>
<dbReference type="OrthoDB" id="128924at2759"/>
<dbReference type="AlphaFoldDB" id="S8C1L9"/>
<feature type="coiled-coil region" evidence="3">
    <location>
        <begin position="54"/>
        <end position="145"/>
    </location>
</feature>
<dbReference type="Proteomes" id="UP000015453">
    <property type="component" value="Unassembled WGS sequence"/>
</dbReference>
<dbReference type="EMBL" id="AUSU01007389">
    <property type="protein sequence ID" value="EPS60660.1"/>
    <property type="molecule type" value="Genomic_DNA"/>
</dbReference>
<evidence type="ECO:0000313" key="6">
    <source>
        <dbReference type="Proteomes" id="UP000015453"/>
    </source>
</evidence>
<dbReference type="Pfam" id="PF05911">
    <property type="entry name" value="FPP"/>
    <property type="match status" value="2"/>
</dbReference>
<accession>S8C1L9</accession>
<dbReference type="PANTHER" id="PTHR31580:SF49">
    <property type="entry name" value="FILAMENT-LIKE PLANT PROTEIN 3"/>
    <property type="match status" value="1"/>
</dbReference>
<sequence>SPELKSKLPAGDELNDGVRALSEKLSEALLSIRTKEDLVKQHAKVAEEAVSGSWERAENEVLALKKLNDALTQKNSVLDSRASQLDGALKECLRQLRQAREEQQEKIHQAVAEKKSEWESKKSRLDAAEREISNLKLQLVSKDKELALRISESDLSTRAAENASKLHLDGIKKMAKLEAECLKLKAAARKAASSFAENGEDSSSSSSSVTNLKHGKTSVGKGSTVDIDLMDDFLEMERLAAGSCRDEVLLQHQLESALKRTAELEEILKSLTSQKANLEIALHESHIRLKESDDRLEGMREKLADLEMQLNAAGEEKTRMHEELDDSKSAMEEFRVQVMDANLKKMEAEKQISEMEIELQTLHSKISDMEKQIEKETQVTRESVARCSLLEAEVRRVQQENDSQKSLIRPEFRIDPEEMRIAASKFAECQKTIDSLGLQLKSLVAFDDFLTDYSS</sequence>
<evidence type="ECO:0000256" key="1">
    <source>
        <dbReference type="ARBA" id="ARBA00005921"/>
    </source>
</evidence>